<dbReference type="KEGG" id="bbel:109487575"/>
<dbReference type="Proteomes" id="UP000515135">
    <property type="component" value="Unplaced"/>
</dbReference>
<keyword evidence="1" id="KW-1185">Reference proteome</keyword>
<evidence type="ECO:0000313" key="2">
    <source>
        <dbReference type="RefSeq" id="XP_019647141.1"/>
    </source>
</evidence>
<organism evidence="1 2">
    <name type="scientific">Branchiostoma belcheri</name>
    <name type="common">Amphioxus</name>
    <dbReference type="NCBI Taxonomy" id="7741"/>
    <lineage>
        <taxon>Eukaryota</taxon>
        <taxon>Metazoa</taxon>
        <taxon>Chordata</taxon>
        <taxon>Cephalochordata</taxon>
        <taxon>Leptocardii</taxon>
        <taxon>Amphioxiformes</taxon>
        <taxon>Branchiostomatidae</taxon>
        <taxon>Branchiostoma</taxon>
    </lineage>
</organism>
<protein>
    <submittedName>
        <fullName evidence="2">Uncharacterized protein LOC109487575</fullName>
    </submittedName>
</protein>
<evidence type="ECO:0000313" key="1">
    <source>
        <dbReference type="Proteomes" id="UP000515135"/>
    </source>
</evidence>
<accession>A0A6P5AYF5</accession>
<reference evidence="2" key="1">
    <citation type="submission" date="2025-08" db="UniProtKB">
        <authorList>
            <consortium name="RefSeq"/>
        </authorList>
    </citation>
    <scope>IDENTIFICATION</scope>
    <source>
        <tissue evidence="2">Gonad</tissue>
    </source>
</reference>
<dbReference type="AlphaFoldDB" id="A0A6P5AYF5"/>
<sequence>MTKEFSGPCRLVRPSYLPPELWSTGPVDRLPPCVNYDVLETEVTSLADRLPQTLAELGLGNILTDLEELLDAAQHWTKMGLVTNLIYNVTVGQEQLFAFPSPQFDNLTADDTLEGPIQSLQDDIEEFPSTYPDTTAEAMPDLVQDFTELLDSFNCSTSGPNCNLTRGEEHVVGLNDRWTLVQRQGIEYEPGDMRRPIRIGRAYGLAYRGFRWIL</sequence>
<dbReference type="RefSeq" id="XP_019647141.1">
    <property type="nucleotide sequence ID" value="XM_019791582.1"/>
</dbReference>
<gene>
    <name evidence="2" type="primary">LOC109487575</name>
</gene>
<dbReference type="OrthoDB" id="10052435at2759"/>
<proteinExistence type="predicted"/>
<dbReference type="GeneID" id="109487575"/>
<name>A0A6P5AYF5_BRABE</name>